<dbReference type="PANTHER" id="PTHR11142">
    <property type="entry name" value="PSEUDOURIDYLATE SYNTHASE"/>
    <property type="match status" value="1"/>
</dbReference>
<evidence type="ECO:0000256" key="2">
    <source>
        <dbReference type="ARBA" id="ARBA00022694"/>
    </source>
</evidence>
<evidence type="ECO:0000256" key="5">
    <source>
        <dbReference type="RuleBase" id="RU003792"/>
    </source>
</evidence>
<gene>
    <name evidence="4 7" type="primary">truA</name>
    <name evidence="7" type="ORF">VLY81_11950</name>
</gene>
<dbReference type="Pfam" id="PF01416">
    <property type="entry name" value="PseudoU_synth_1"/>
    <property type="match status" value="2"/>
</dbReference>
<organism evidence="7 8">
    <name type="scientific">Geochorda subterranea</name>
    <dbReference type="NCBI Taxonomy" id="3109564"/>
    <lineage>
        <taxon>Bacteria</taxon>
        <taxon>Bacillati</taxon>
        <taxon>Bacillota</taxon>
        <taxon>Limnochordia</taxon>
        <taxon>Limnochordales</taxon>
        <taxon>Geochordaceae</taxon>
        <taxon>Geochorda</taxon>
    </lineage>
</organism>
<protein>
    <recommendedName>
        <fullName evidence="4">tRNA pseudouridine synthase A</fullName>
        <ecNumber evidence="4">5.4.99.12</ecNumber>
    </recommendedName>
    <alternativeName>
        <fullName evidence="4">tRNA pseudouridine(38-40) synthase</fullName>
    </alternativeName>
    <alternativeName>
        <fullName evidence="4">tRNA pseudouridylate synthase I</fullName>
    </alternativeName>
    <alternativeName>
        <fullName evidence="4">tRNA-uridine isomerase I</fullName>
    </alternativeName>
</protein>
<reference evidence="8" key="1">
    <citation type="submission" date="2023-12" db="EMBL/GenBank/DDBJ databases">
        <title>Novel isolates from deep terrestrial aquifers shed light on the physiology and ecology of the class Limnochordia.</title>
        <authorList>
            <person name="Karnachuk O.V."/>
            <person name="Lukina A.P."/>
            <person name="Avakyan M.R."/>
            <person name="Kadnikov V."/>
            <person name="Begmatov S."/>
            <person name="Beletsky A.V."/>
            <person name="Mardanov A.V."/>
            <person name="Ravin N.V."/>
        </authorList>
    </citation>
    <scope>NUCLEOTIDE SEQUENCE [LARGE SCALE GENOMIC DNA]</scope>
    <source>
        <strain evidence="8">LN</strain>
    </source>
</reference>
<dbReference type="EMBL" id="CP141614">
    <property type="protein sequence ID" value="WRP14126.1"/>
    <property type="molecule type" value="Genomic_DNA"/>
</dbReference>
<dbReference type="InterPro" id="IPR020103">
    <property type="entry name" value="PsdUridine_synth_cat_dom_sf"/>
</dbReference>
<dbReference type="HAMAP" id="MF_00171">
    <property type="entry name" value="TruA"/>
    <property type="match status" value="1"/>
</dbReference>
<comment type="similarity">
    <text evidence="1 4 5">Belongs to the tRNA pseudouridine synthase TruA family.</text>
</comment>
<comment type="function">
    <text evidence="4">Formation of pseudouridine at positions 38, 39 and 40 in the anticodon stem and loop of transfer RNAs.</text>
</comment>
<dbReference type="EC" id="5.4.99.12" evidence="4"/>
<dbReference type="InterPro" id="IPR020095">
    <property type="entry name" value="PsdUridine_synth_TruA_C"/>
</dbReference>
<comment type="subunit">
    <text evidence="4">Homodimer.</text>
</comment>
<evidence type="ECO:0000256" key="1">
    <source>
        <dbReference type="ARBA" id="ARBA00009375"/>
    </source>
</evidence>
<keyword evidence="3 4" id="KW-0413">Isomerase</keyword>
<name>A0ABZ1BMR4_9FIRM</name>
<comment type="catalytic activity">
    <reaction evidence="4 5">
        <text>uridine(38/39/40) in tRNA = pseudouridine(38/39/40) in tRNA</text>
        <dbReference type="Rhea" id="RHEA:22376"/>
        <dbReference type="Rhea" id="RHEA-COMP:10085"/>
        <dbReference type="Rhea" id="RHEA-COMP:10087"/>
        <dbReference type="ChEBI" id="CHEBI:65314"/>
        <dbReference type="ChEBI" id="CHEBI:65315"/>
        <dbReference type="EC" id="5.4.99.12"/>
    </reaction>
</comment>
<dbReference type="NCBIfam" id="TIGR00071">
    <property type="entry name" value="hisT_truA"/>
    <property type="match status" value="1"/>
</dbReference>
<keyword evidence="8" id="KW-1185">Reference proteome</keyword>
<dbReference type="CDD" id="cd02570">
    <property type="entry name" value="PseudoU_synth_EcTruA"/>
    <property type="match status" value="1"/>
</dbReference>
<keyword evidence="2 4" id="KW-0819">tRNA processing</keyword>
<dbReference type="PANTHER" id="PTHR11142:SF0">
    <property type="entry name" value="TRNA PSEUDOURIDINE SYNTHASE-LIKE 1"/>
    <property type="match status" value="1"/>
</dbReference>
<dbReference type="InterPro" id="IPR020097">
    <property type="entry name" value="PsdUridine_synth_TruA_a/b_dom"/>
</dbReference>
<dbReference type="SUPFAM" id="SSF55120">
    <property type="entry name" value="Pseudouridine synthase"/>
    <property type="match status" value="1"/>
</dbReference>
<feature type="domain" description="Pseudouridine synthase I TruA alpha/beta" evidence="6">
    <location>
        <begin position="149"/>
        <end position="264"/>
    </location>
</feature>
<comment type="caution">
    <text evidence="4">Lacks conserved residue(s) required for the propagation of feature annotation.</text>
</comment>
<feature type="domain" description="Pseudouridine synthase I TruA alpha/beta" evidence="6">
    <location>
        <begin position="11"/>
        <end position="105"/>
    </location>
</feature>
<evidence type="ECO:0000313" key="8">
    <source>
        <dbReference type="Proteomes" id="UP001333102"/>
    </source>
</evidence>
<accession>A0ABZ1BMR4</accession>
<dbReference type="Proteomes" id="UP001333102">
    <property type="component" value="Chromosome"/>
</dbReference>
<feature type="active site" description="Nucleophile" evidence="4">
    <location>
        <position position="57"/>
    </location>
</feature>
<dbReference type="RefSeq" id="WP_324668421.1">
    <property type="nucleotide sequence ID" value="NZ_CP141614.1"/>
</dbReference>
<dbReference type="Gene3D" id="3.30.70.580">
    <property type="entry name" value="Pseudouridine synthase I, catalytic domain, N-terminal subdomain"/>
    <property type="match status" value="1"/>
</dbReference>
<dbReference type="Gene3D" id="3.30.70.660">
    <property type="entry name" value="Pseudouridine synthase I, catalytic domain, C-terminal subdomain"/>
    <property type="match status" value="1"/>
</dbReference>
<dbReference type="PIRSF" id="PIRSF001430">
    <property type="entry name" value="tRNA_psdUrid_synth"/>
    <property type="match status" value="1"/>
</dbReference>
<dbReference type="InterPro" id="IPR020094">
    <property type="entry name" value="TruA/RsuA/RluB/E/F_N"/>
</dbReference>
<evidence type="ECO:0000256" key="3">
    <source>
        <dbReference type="ARBA" id="ARBA00023235"/>
    </source>
</evidence>
<dbReference type="InterPro" id="IPR001406">
    <property type="entry name" value="PsdUridine_synth_TruA"/>
</dbReference>
<evidence type="ECO:0000256" key="4">
    <source>
        <dbReference type="HAMAP-Rule" id="MF_00171"/>
    </source>
</evidence>
<dbReference type="GO" id="GO:0160147">
    <property type="term" value="F:tRNA pseudouridine(38-40) synthase activity"/>
    <property type="evidence" value="ECO:0007669"/>
    <property type="project" value="UniProtKB-EC"/>
</dbReference>
<sequence length="297" mass="32234">MRATRTLRLRVQYDGTGLYGFQRQRDPSKPTVQGLLEEAGRRLLGHPVRMVGAGRTDAGVHAVGQVVHFRTSQAVPAERIAQALNHRLPPAVRVVEAQEADPGFHARRDATSRIYCYHVLQHPLPSALLGRFSLWWPGPLQLAAMSCLAAQLVGRHRFDAFGSPTRPGGSTARTLFDCRVDAEPMAGGRLVRICFEADAFLYRMVRRLVGAMLAVGSGRLQAGDVLDALDESRRAGSPGERAGRRRMVAQTVSPAGLVLVHVHYGPPPAGLDGCGRILDTLAGLWLEWPRGLGGHDG</sequence>
<evidence type="ECO:0000259" key="6">
    <source>
        <dbReference type="Pfam" id="PF01416"/>
    </source>
</evidence>
<evidence type="ECO:0000313" key="7">
    <source>
        <dbReference type="EMBL" id="WRP14126.1"/>
    </source>
</evidence>
<proteinExistence type="inferred from homology"/>
<feature type="binding site" evidence="4">
    <location>
        <position position="115"/>
    </location>
    <ligand>
        <name>substrate</name>
    </ligand>
</feature>